<accession>A0A4Z2CM86</accession>
<dbReference type="PANTHER" id="PTHR48225:SF7">
    <property type="entry name" value="MEIOSIS-SPECIFIC PROTEIN HOP1"/>
    <property type="match status" value="1"/>
</dbReference>
<evidence type="ECO:0000256" key="1">
    <source>
        <dbReference type="ARBA" id="ARBA00004123"/>
    </source>
</evidence>
<dbReference type="InterPro" id="IPR013083">
    <property type="entry name" value="Znf_RING/FYVE/PHD"/>
</dbReference>
<dbReference type="GO" id="GO:0005694">
    <property type="term" value="C:chromosome"/>
    <property type="evidence" value="ECO:0007669"/>
    <property type="project" value="UniProtKB-SubCell"/>
</dbReference>
<evidence type="ECO:0000256" key="7">
    <source>
        <dbReference type="ARBA" id="ARBA00023242"/>
    </source>
</evidence>
<dbReference type="Gene3D" id="3.30.900.10">
    <property type="entry name" value="HORMA domain"/>
    <property type="match status" value="1"/>
</dbReference>
<evidence type="ECO:0000256" key="2">
    <source>
        <dbReference type="ARBA" id="ARBA00004286"/>
    </source>
</evidence>
<dbReference type="InterPro" id="IPR036570">
    <property type="entry name" value="HORMA_dom_sf"/>
</dbReference>
<keyword evidence="4" id="KW-0479">Metal-binding</keyword>
<evidence type="ECO:0000256" key="8">
    <source>
        <dbReference type="ARBA" id="ARBA00023254"/>
    </source>
</evidence>
<dbReference type="AlphaFoldDB" id="A0A4Z2CM86"/>
<evidence type="ECO:0000313" key="11">
    <source>
        <dbReference type="EMBL" id="TNN05387.1"/>
    </source>
</evidence>
<dbReference type="Pfam" id="PF20826">
    <property type="entry name" value="PHD_5"/>
    <property type="match status" value="1"/>
</dbReference>
<dbReference type="PROSITE" id="PS50815">
    <property type="entry name" value="HORMA"/>
    <property type="match status" value="1"/>
</dbReference>
<proteinExistence type="predicted"/>
<name>A0A4Z2CM86_SCHJA</name>
<evidence type="ECO:0000256" key="5">
    <source>
        <dbReference type="ARBA" id="ARBA00022771"/>
    </source>
</evidence>
<evidence type="ECO:0000256" key="3">
    <source>
        <dbReference type="ARBA" id="ARBA00022454"/>
    </source>
</evidence>
<keyword evidence="6" id="KW-0862">Zinc</keyword>
<dbReference type="InterPro" id="IPR003511">
    <property type="entry name" value="HORMA_dom"/>
</dbReference>
<keyword evidence="3" id="KW-0158">Chromosome</keyword>
<comment type="subcellular location">
    <subcellularLocation>
        <location evidence="2">Chromosome</location>
    </subcellularLocation>
    <subcellularLocation>
        <location evidence="1">Nucleus</location>
    </subcellularLocation>
</comment>
<dbReference type="PANTHER" id="PTHR48225">
    <property type="entry name" value="HORMA DOMAIN-CONTAINING PROTEIN 1"/>
    <property type="match status" value="1"/>
</dbReference>
<dbReference type="InterPro" id="IPR011011">
    <property type="entry name" value="Znf_FYVE_PHD"/>
</dbReference>
<dbReference type="GO" id="GO:0051321">
    <property type="term" value="P:meiotic cell cycle"/>
    <property type="evidence" value="ECO:0007669"/>
    <property type="project" value="UniProtKB-KW"/>
</dbReference>
<reference evidence="11 12" key="1">
    <citation type="submission" date="2019-03" db="EMBL/GenBank/DDBJ databases">
        <title>An improved genome assembly of the fluke Schistosoma japonicum.</title>
        <authorList>
            <person name="Hu W."/>
            <person name="Luo F."/>
            <person name="Yin M."/>
            <person name="Mo X."/>
            <person name="Sun C."/>
            <person name="Wu Q."/>
            <person name="Zhu B."/>
            <person name="Xiang M."/>
            <person name="Wang J."/>
            <person name="Wang Y."/>
            <person name="Zhang T."/>
            <person name="Xu B."/>
            <person name="Zheng H."/>
            <person name="Feng Z."/>
        </authorList>
    </citation>
    <scope>NUCLEOTIDE SEQUENCE [LARGE SCALE GENOMIC DNA]</scope>
    <source>
        <strain evidence="11">HuSjv2</strain>
        <tissue evidence="11">Worms</tissue>
    </source>
</reference>
<dbReference type="GO" id="GO:0005634">
    <property type="term" value="C:nucleus"/>
    <property type="evidence" value="ECO:0007669"/>
    <property type="project" value="UniProtKB-SubCell"/>
</dbReference>
<feature type="region of interest" description="Disordered" evidence="9">
    <location>
        <begin position="503"/>
        <end position="529"/>
    </location>
</feature>
<dbReference type="Proteomes" id="UP000311919">
    <property type="component" value="Unassembled WGS sequence"/>
</dbReference>
<keyword evidence="8" id="KW-0469">Meiosis</keyword>
<evidence type="ECO:0000313" key="12">
    <source>
        <dbReference type="Proteomes" id="UP000311919"/>
    </source>
</evidence>
<keyword evidence="7" id="KW-0539">Nucleus</keyword>
<feature type="domain" description="HORMA" evidence="10">
    <location>
        <begin position="26"/>
        <end position="240"/>
    </location>
</feature>
<protein>
    <submittedName>
        <fullName evidence="11">HORMA domain-containing protein</fullName>
    </submittedName>
</protein>
<dbReference type="InterPro" id="IPR051294">
    <property type="entry name" value="HORMA_MeioticProgression"/>
</dbReference>
<dbReference type="GO" id="GO:0008270">
    <property type="term" value="F:zinc ion binding"/>
    <property type="evidence" value="ECO:0007669"/>
    <property type="project" value="UniProtKB-KW"/>
</dbReference>
<evidence type="ECO:0000259" key="10">
    <source>
        <dbReference type="PROSITE" id="PS50815"/>
    </source>
</evidence>
<dbReference type="Gene3D" id="3.30.40.10">
    <property type="entry name" value="Zinc/RING finger domain, C3HC4 (zinc finger)"/>
    <property type="match status" value="1"/>
</dbReference>
<dbReference type="SUPFAM" id="SSF57903">
    <property type="entry name" value="FYVE/PHD zinc finger"/>
    <property type="match status" value="1"/>
</dbReference>
<sequence length="529" mass="59837">MATALEIKQNIGNWSKMFPNELGVELQSLVFIKKLFAVAVSYVLYFRDIFPESAFHDKQLEGIELKILKESSILPASSKIVYWLKGCFDAIDRQFLKSATIALYSTKKDSHSNICEYNVFESYCFRLSYCRKKLSLDLTSENKREPSSVCEISNCSEAEIRKATLNLLKNIQIASERLSKLPPELMITMKLQYYDEVTPENYVPPGFKRADDVTFTFEEDNINVRLGNVRTVHHSIKMHIQTSRRLLSGSVKSTQSTQEDESIHELSLCSLGTSKANEKDDLSLSFQQQTLRSNENESQIYEARCPCGVNKDDGVMILCDGCDKWQHAVCFRILEEGDVPTSHVCEICAKLKPELLQAGGITDETIQNLNVEARKATCLFRRALALCLSEDSVSSAFIARSLGVEYTVARGLFNRLIKEQVVKGQGPRRGEKLVEKEYLENIICPRFFSCTSLEEKLSLGTMVSPQLLTPQKSTAALRTPGKRAYNASKSTVDKECDEFFHYNQDSETSPSSKRKKMDMANTPISVIRR</sequence>
<dbReference type="Pfam" id="PF02301">
    <property type="entry name" value="HORMA"/>
    <property type="match status" value="1"/>
</dbReference>
<dbReference type="STRING" id="6182.A0A4Z2CM86"/>
<dbReference type="EMBL" id="SKCS01000535">
    <property type="protein sequence ID" value="TNN05387.1"/>
    <property type="molecule type" value="Genomic_DNA"/>
</dbReference>
<comment type="caution">
    <text evidence="11">The sequence shown here is derived from an EMBL/GenBank/DDBJ whole genome shotgun (WGS) entry which is preliminary data.</text>
</comment>
<dbReference type="InterPro" id="IPR001965">
    <property type="entry name" value="Znf_PHD"/>
</dbReference>
<dbReference type="OrthoDB" id="1928087at2759"/>
<dbReference type="SMART" id="SM00249">
    <property type="entry name" value="PHD"/>
    <property type="match status" value="1"/>
</dbReference>
<keyword evidence="5" id="KW-0863">Zinc-finger</keyword>
<dbReference type="SUPFAM" id="SSF56019">
    <property type="entry name" value="The spindle assembly checkpoint protein mad2"/>
    <property type="match status" value="1"/>
</dbReference>
<evidence type="ECO:0000256" key="9">
    <source>
        <dbReference type="SAM" id="MobiDB-lite"/>
    </source>
</evidence>
<organism evidence="11 12">
    <name type="scientific">Schistosoma japonicum</name>
    <name type="common">Blood fluke</name>
    <dbReference type="NCBI Taxonomy" id="6182"/>
    <lineage>
        <taxon>Eukaryota</taxon>
        <taxon>Metazoa</taxon>
        <taxon>Spiralia</taxon>
        <taxon>Lophotrochozoa</taxon>
        <taxon>Platyhelminthes</taxon>
        <taxon>Trematoda</taxon>
        <taxon>Digenea</taxon>
        <taxon>Strigeidida</taxon>
        <taxon>Schistosomatoidea</taxon>
        <taxon>Schistosomatidae</taxon>
        <taxon>Schistosoma</taxon>
    </lineage>
</organism>
<evidence type="ECO:0000256" key="6">
    <source>
        <dbReference type="ARBA" id="ARBA00022833"/>
    </source>
</evidence>
<evidence type="ECO:0000256" key="4">
    <source>
        <dbReference type="ARBA" id="ARBA00022723"/>
    </source>
</evidence>
<gene>
    <name evidence="11" type="ORF">EWB00_009285</name>
</gene>
<keyword evidence="12" id="KW-1185">Reference proteome</keyword>